<dbReference type="AlphaFoldDB" id="A0A066U9I6"/>
<feature type="transmembrane region" description="Helical" evidence="2">
    <location>
        <begin position="115"/>
        <end position="134"/>
    </location>
</feature>
<reference evidence="3 4" key="1">
    <citation type="submission" date="2014-05" db="EMBL/GenBank/DDBJ databases">
        <title>Draft genome sequence of Amycolatopsis rifamycinica DSM 46095.</title>
        <authorList>
            <person name="Lal R."/>
            <person name="Saxena A."/>
            <person name="Kumari R."/>
            <person name="Mukherjee U."/>
            <person name="Singh P."/>
            <person name="Sangwan N."/>
            <person name="Mahato N.K."/>
        </authorList>
    </citation>
    <scope>NUCLEOTIDE SEQUENCE [LARGE SCALE GENOMIC DNA]</scope>
    <source>
        <strain evidence="3 4">DSM 46095</strain>
    </source>
</reference>
<feature type="region of interest" description="Disordered" evidence="1">
    <location>
        <begin position="1"/>
        <end position="105"/>
    </location>
</feature>
<dbReference type="Proteomes" id="UP000027345">
    <property type="component" value="Unassembled WGS sequence"/>
</dbReference>
<name>A0A066U9I6_9PSEU</name>
<feature type="compositionally biased region" description="Pro residues" evidence="1">
    <location>
        <begin position="87"/>
        <end position="99"/>
    </location>
</feature>
<comment type="caution">
    <text evidence="3">The sequence shown here is derived from an EMBL/GenBank/DDBJ whole genome shotgun (WGS) entry which is preliminary data.</text>
</comment>
<feature type="compositionally biased region" description="Low complexity" evidence="1">
    <location>
        <begin position="29"/>
        <end position="45"/>
    </location>
</feature>
<evidence type="ECO:0000313" key="3">
    <source>
        <dbReference type="EMBL" id="KDN20764.1"/>
    </source>
</evidence>
<keyword evidence="2" id="KW-0472">Membrane</keyword>
<keyword evidence="2" id="KW-1133">Transmembrane helix</keyword>
<accession>A0A066U9I6</accession>
<proteinExistence type="predicted"/>
<feature type="transmembrane region" description="Helical" evidence="2">
    <location>
        <begin position="247"/>
        <end position="266"/>
    </location>
</feature>
<feature type="transmembrane region" description="Helical" evidence="2">
    <location>
        <begin position="175"/>
        <end position="194"/>
    </location>
</feature>
<feature type="transmembrane region" description="Helical" evidence="2">
    <location>
        <begin position="206"/>
        <end position="227"/>
    </location>
</feature>
<dbReference type="STRING" id="287986.DV20_18935"/>
<keyword evidence="4" id="KW-1185">Reference proteome</keyword>
<protein>
    <submittedName>
        <fullName evidence="3">Uncharacterized protein</fullName>
    </submittedName>
</protein>
<evidence type="ECO:0000313" key="4">
    <source>
        <dbReference type="Proteomes" id="UP000027345"/>
    </source>
</evidence>
<evidence type="ECO:0000256" key="1">
    <source>
        <dbReference type="SAM" id="MobiDB-lite"/>
    </source>
</evidence>
<organism evidence="3 4">
    <name type="scientific">Amycolatopsis rifamycinica</name>
    <dbReference type="NCBI Taxonomy" id="287986"/>
    <lineage>
        <taxon>Bacteria</taxon>
        <taxon>Bacillati</taxon>
        <taxon>Actinomycetota</taxon>
        <taxon>Actinomycetes</taxon>
        <taxon>Pseudonocardiales</taxon>
        <taxon>Pseudonocardiaceae</taxon>
        <taxon>Amycolatopsis</taxon>
    </lineage>
</organism>
<sequence>MDRSAQEPPEPAGAADSPLSFPVEAPKLAGVEPGAGAPVGSAAEAILPRQGDPLAFPSAATPPPTPPPGAPLPFPVAELPKAAAAPQPAPGPAPTPAPGPTAETAASRLPRTLPAVLATLAALLAVGGCFLPLFQMLQELDFRQGFGVARLTVTETAWGTRIGVSGQEPTDRPGVPFGIPVIVAVALLAAAAFAGFSRPDRGLTRWLLSAGAVFAAGVVTTIGMSRFELSAIAGEELNLEVSTGPGMWLLVLATLSAAAAAVLAHLPLRRPGWADPAVAYADTPTPPSGVAITVLPPDEPGDPPLR</sequence>
<dbReference type="EMBL" id="JMQI01000039">
    <property type="protein sequence ID" value="KDN20764.1"/>
    <property type="molecule type" value="Genomic_DNA"/>
</dbReference>
<evidence type="ECO:0000256" key="2">
    <source>
        <dbReference type="SAM" id="Phobius"/>
    </source>
</evidence>
<feature type="compositionally biased region" description="Low complexity" evidence="1">
    <location>
        <begin position="75"/>
        <end position="86"/>
    </location>
</feature>
<keyword evidence="2" id="KW-0812">Transmembrane</keyword>
<feature type="region of interest" description="Disordered" evidence="1">
    <location>
        <begin position="285"/>
        <end position="306"/>
    </location>
</feature>
<feature type="compositionally biased region" description="Pro residues" evidence="1">
    <location>
        <begin position="60"/>
        <end position="74"/>
    </location>
</feature>
<dbReference type="RefSeq" id="WP_268747431.1">
    <property type="nucleotide sequence ID" value="NZ_JMQI01000039.1"/>
</dbReference>
<gene>
    <name evidence="3" type="ORF">DV20_18935</name>
</gene>